<organism evidence="1 2">
    <name type="scientific">Novosphingobium nitrogenifigens DSM 19370</name>
    <dbReference type="NCBI Taxonomy" id="983920"/>
    <lineage>
        <taxon>Bacteria</taxon>
        <taxon>Pseudomonadati</taxon>
        <taxon>Pseudomonadota</taxon>
        <taxon>Alphaproteobacteria</taxon>
        <taxon>Sphingomonadales</taxon>
        <taxon>Sphingomonadaceae</taxon>
        <taxon>Novosphingobium</taxon>
    </lineage>
</organism>
<proteinExistence type="predicted"/>
<dbReference type="HOGENOM" id="CLU_1276539_0_0_5"/>
<name>F1ZDD5_9SPHN</name>
<accession>F1ZDD5</accession>
<comment type="caution">
    <text evidence="1">The sequence shown here is derived from an EMBL/GenBank/DDBJ whole genome shotgun (WGS) entry which is preliminary data.</text>
</comment>
<dbReference type="STRING" id="983920.Y88_3733"/>
<keyword evidence="2" id="KW-1185">Reference proteome</keyword>
<sequence>MWGRHILDFAMKLRAMDMIAPKRPMRRAFVRVRRSFAHGRSRVLIPALLGTLAIATPASATPGSLSLLSNQPLRFGTIVTVDGGSRTVGADGSTINSNVFPLGDRTSGPAQFTLVYNRPGNDKRAYQLTFAINLPSVPNVRAAGVQGTLSGFTTDLPGIPVLQPGRTALYTLSNCMSDSCSVTFHIGGTLNVERTSGGGELTFPLVLMTSVVAVLG</sequence>
<dbReference type="InParanoid" id="F1ZDD5"/>
<reference evidence="1 2" key="1">
    <citation type="journal article" date="2012" name="J. Bacteriol.">
        <title>Draft Genome Sequence of Novosphingobium nitrogenifigens Y88T.</title>
        <authorList>
            <person name="Strabala T.J."/>
            <person name="Macdonald L."/>
            <person name="Liu V."/>
            <person name="Smit A.M."/>
        </authorList>
    </citation>
    <scope>NUCLEOTIDE SEQUENCE [LARGE SCALE GENOMIC DNA]</scope>
    <source>
        <strain evidence="1 2">DSM 19370</strain>
    </source>
</reference>
<dbReference type="Pfam" id="PF14352">
    <property type="entry name" value="DUF4402"/>
    <property type="match status" value="1"/>
</dbReference>
<evidence type="ECO:0000313" key="2">
    <source>
        <dbReference type="Proteomes" id="UP000004728"/>
    </source>
</evidence>
<dbReference type="Proteomes" id="UP000004728">
    <property type="component" value="Unassembled WGS sequence"/>
</dbReference>
<dbReference type="InterPro" id="IPR025514">
    <property type="entry name" value="DUF4402"/>
</dbReference>
<dbReference type="AlphaFoldDB" id="F1ZDD5"/>
<evidence type="ECO:0000313" key="1">
    <source>
        <dbReference type="EMBL" id="EGD57423.1"/>
    </source>
</evidence>
<dbReference type="EMBL" id="AEWJ01000065">
    <property type="protein sequence ID" value="EGD57423.1"/>
    <property type="molecule type" value="Genomic_DNA"/>
</dbReference>
<gene>
    <name evidence="1" type="ORF">Y88_3733</name>
</gene>
<evidence type="ECO:0008006" key="3">
    <source>
        <dbReference type="Google" id="ProtNLM"/>
    </source>
</evidence>
<protein>
    <recommendedName>
        <fullName evidence="3">DUF4402 domain-containing protein</fullName>
    </recommendedName>
</protein>